<evidence type="ECO:0000313" key="3">
    <source>
        <dbReference type="Proteomes" id="UP000023152"/>
    </source>
</evidence>
<dbReference type="Proteomes" id="UP000023152">
    <property type="component" value="Unassembled WGS sequence"/>
</dbReference>
<proteinExistence type="predicted"/>
<keyword evidence="1" id="KW-0812">Transmembrane</keyword>
<reference evidence="2 3" key="1">
    <citation type="journal article" date="2013" name="Curr. Biol.">
        <title>The Genome of the Foraminiferan Reticulomyxa filosa.</title>
        <authorList>
            <person name="Glockner G."/>
            <person name="Hulsmann N."/>
            <person name="Schleicher M."/>
            <person name="Noegel A.A."/>
            <person name="Eichinger L."/>
            <person name="Gallinger C."/>
            <person name="Pawlowski J."/>
            <person name="Sierra R."/>
            <person name="Euteneuer U."/>
            <person name="Pillet L."/>
            <person name="Moustafa A."/>
            <person name="Platzer M."/>
            <person name="Groth M."/>
            <person name="Szafranski K."/>
            <person name="Schliwa M."/>
        </authorList>
    </citation>
    <scope>NUCLEOTIDE SEQUENCE [LARGE SCALE GENOMIC DNA]</scope>
</reference>
<keyword evidence="1" id="KW-0472">Membrane</keyword>
<organism evidence="2 3">
    <name type="scientific">Reticulomyxa filosa</name>
    <dbReference type="NCBI Taxonomy" id="46433"/>
    <lineage>
        <taxon>Eukaryota</taxon>
        <taxon>Sar</taxon>
        <taxon>Rhizaria</taxon>
        <taxon>Retaria</taxon>
        <taxon>Foraminifera</taxon>
        <taxon>Monothalamids</taxon>
        <taxon>Reticulomyxidae</taxon>
        <taxon>Reticulomyxa</taxon>
    </lineage>
</organism>
<dbReference type="AlphaFoldDB" id="X6MZ46"/>
<feature type="transmembrane region" description="Helical" evidence="1">
    <location>
        <begin position="21"/>
        <end position="42"/>
    </location>
</feature>
<name>X6MZ46_RETFI</name>
<dbReference type="EMBL" id="ASPP01014301">
    <property type="protein sequence ID" value="ETO18878.1"/>
    <property type="molecule type" value="Genomic_DNA"/>
</dbReference>
<evidence type="ECO:0000313" key="2">
    <source>
        <dbReference type="EMBL" id="ETO18878.1"/>
    </source>
</evidence>
<keyword evidence="1" id="KW-1133">Transmembrane helix</keyword>
<gene>
    <name evidence="2" type="ORF">RFI_18366</name>
</gene>
<sequence>MDRGSGKQQKRRTTQQNPQKIYCCALISCLIYKRMFIGKLLIGDRVKKERCFAIFNSENCMFIFKMVPLKNEFHFVFLLFFFFFFFFTFKKKQKKQNEAKKNKNKGNKNQKQNDATKDNKYHIFFFNTKKTPKKNPNYFTAVSEQHPDSLAFLLMLYR</sequence>
<comment type="caution">
    <text evidence="2">The sequence shown here is derived from an EMBL/GenBank/DDBJ whole genome shotgun (WGS) entry which is preliminary data.</text>
</comment>
<protein>
    <submittedName>
        <fullName evidence="2">Uncharacterized protein</fullName>
    </submittedName>
</protein>
<accession>X6MZ46</accession>
<keyword evidence="3" id="KW-1185">Reference proteome</keyword>
<feature type="transmembrane region" description="Helical" evidence="1">
    <location>
        <begin position="73"/>
        <end position="89"/>
    </location>
</feature>
<evidence type="ECO:0000256" key="1">
    <source>
        <dbReference type="SAM" id="Phobius"/>
    </source>
</evidence>